<organism evidence="9 10">
    <name type="scientific">Nocardiopsis sinuspersici</name>
    <dbReference type="NCBI Taxonomy" id="501010"/>
    <lineage>
        <taxon>Bacteria</taxon>
        <taxon>Bacillati</taxon>
        <taxon>Actinomycetota</taxon>
        <taxon>Actinomycetes</taxon>
        <taxon>Streptosporangiales</taxon>
        <taxon>Nocardiopsidaceae</taxon>
        <taxon>Nocardiopsis</taxon>
    </lineage>
</organism>
<dbReference type="STRING" id="501010.NOSIN_24670"/>
<protein>
    <submittedName>
        <fullName evidence="9">ResB family protein</fullName>
    </submittedName>
</protein>
<dbReference type="InterPro" id="IPR007816">
    <property type="entry name" value="ResB-like_domain"/>
</dbReference>
<dbReference type="RefSeq" id="WP_077693071.1">
    <property type="nucleotide sequence ID" value="NZ_MCOK01000001.1"/>
</dbReference>
<dbReference type="GO" id="GO:0016020">
    <property type="term" value="C:membrane"/>
    <property type="evidence" value="ECO:0007669"/>
    <property type="project" value="UniProtKB-SubCell"/>
</dbReference>
<keyword evidence="2 7" id="KW-0812">Transmembrane</keyword>
<feature type="compositionally biased region" description="Low complexity" evidence="6">
    <location>
        <begin position="537"/>
        <end position="552"/>
    </location>
</feature>
<evidence type="ECO:0000259" key="8">
    <source>
        <dbReference type="Pfam" id="PF05140"/>
    </source>
</evidence>
<dbReference type="AlphaFoldDB" id="A0A1V3C7J0"/>
<dbReference type="EMBL" id="MCOK01000001">
    <property type="protein sequence ID" value="OOC56628.1"/>
    <property type="molecule type" value="Genomic_DNA"/>
</dbReference>
<feature type="transmembrane region" description="Helical" evidence="7">
    <location>
        <begin position="452"/>
        <end position="471"/>
    </location>
</feature>
<comment type="subcellular location">
    <subcellularLocation>
        <location evidence="1">Membrane</location>
        <topology evidence="1">Multi-pass membrane protein</topology>
    </subcellularLocation>
</comment>
<proteinExistence type="predicted"/>
<dbReference type="OrthoDB" id="3949537at2"/>
<evidence type="ECO:0000256" key="2">
    <source>
        <dbReference type="ARBA" id="ARBA00022692"/>
    </source>
</evidence>
<feature type="transmembrane region" description="Helical" evidence="7">
    <location>
        <begin position="188"/>
        <end position="209"/>
    </location>
</feature>
<evidence type="ECO:0000256" key="4">
    <source>
        <dbReference type="ARBA" id="ARBA00022989"/>
    </source>
</evidence>
<dbReference type="Pfam" id="PF05140">
    <property type="entry name" value="ResB"/>
    <property type="match status" value="1"/>
</dbReference>
<evidence type="ECO:0000256" key="6">
    <source>
        <dbReference type="SAM" id="MobiDB-lite"/>
    </source>
</evidence>
<dbReference type="InterPro" id="IPR023494">
    <property type="entry name" value="Cyt_c_bgen_Ccs1/CcsB/ResB"/>
</dbReference>
<feature type="transmembrane region" description="Helical" evidence="7">
    <location>
        <begin position="45"/>
        <end position="62"/>
    </location>
</feature>
<gene>
    <name evidence="9" type="ORF">NOSIN_24670</name>
</gene>
<keyword evidence="5 7" id="KW-0472">Membrane</keyword>
<evidence type="ECO:0000256" key="7">
    <source>
        <dbReference type="SAM" id="Phobius"/>
    </source>
</evidence>
<feature type="region of interest" description="Disordered" evidence="6">
    <location>
        <begin position="515"/>
        <end position="552"/>
    </location>
</feature>
<sequence>MSTTTNDDAARAEAGETGSANRPVGLGPIGWLRWTWRTLTSMRTALILLFLLAVGAIPGSFLPQNVVSVDEVNAYFQEHPELAPWLDRFYLFDVFSSPWYAAIYLLLFVSLAGCVIPRAIAHARAVRARPVRTPRNLGRMPYTARFTTDAAPETVLEQARGILRGYRTERYGDSLSSETGYLREAGNVLFHLALLGLLLALAAGAFFGYRGNMLLVEEQGFANTLTSYDAFYPGHWTDTGDLEPFSLHLDDFEASFIEEGDLRGQAESYVADITYVRSPGSEEARHRLEVNHPLTVDGVQVYLLGHGYAPEFEVRNADGDVVFDQAVPFLHRETRTFTSDGVVKVPDTGGEALGFVGVFLPSATETEGGELVSDFPGARNPRVTLEGYQGDLGLVGPQSVYQLNTSGMDELGGSPVMEIGDTWELPDGAGSITFSGYSEYISLQANRDGARLPALTAASLAVLGLVITLFVRPRRVWVRAVPGEDGRTRVELAGLGKTEVAGNNAEFHELTKTLAERLRSGSDDGSPNPEGTSAGAETDTPTDPPESTTTRE</sequence>
<evidence type="ECO:0000313" key="9">
    <source>
        <dbReference type="EMBL" id="OOC56628.1"/>
    </source>
</evidence>
<name>A0A1V3C7J0_9ACTN</name>
<evidence type="ECO:0000256" key="5">
    <source>
        <dbReference type="ARBA" id="ARBA00023136"/>
    </source>
</evidence>
<reference evidence="10" key="1">
    <citation type="submission" date="2016-08" db="EMBL/GenBank/DDBJ databases">
        <authorList>
            <person name="Tokovenko B."/>
            <person name="Kalinowski J."/>
        </authorList>
    </citation>
    <scope>NUCLEOTIDE SEQUENCE [LARGE SCALE GENOMIC DNA]</scope>
    <source>
        <strain evidence="10">UTMC102</strain>
    </source>
</reference>
<evidence type="ECO:0000313" key="10">
    <source>
        <dbReference type="Proteomes" id="UP000189004"/>
    </source>
</evidence>
<keyword evidence="4 7" id="KW-1133">Transmembrane helix</keyword>
<evidence type="ECO:0000256" key="1">
    <source>
        <dbReference type="ARBA" id="ARBA00004141"/>
    </source>
</evidence>
<keyword evidence="3" id="KW-0201">Cytochrome c-type biogenesis</keyword>
<dbReference type="Proteomes" id="UP000189004">
    <property type="component" value="Unassembled WGS sequence"/>
</dbReference>
<feature type="domain" description="ResB-like" evidence="8">
    <location>
        <begin position="42"/>
        <end position="507"/>
    </location>
</feature>
<accession>A0A1V3C7J0</accession>
<evidence type="ECO:0000256" key="3">
    <source>
        <dbReference type="ARBA" id="ARBA00022748"/>
    </source>
</evidence>
<dbReference type="PANTHER" id="PTHR31566:SF0">
    <property type="entry name" value="CYTOCHROME C BIOGENESIS PROTEIN CCS1, CHLOROPLASTIC"/>
    <property type="match status" value="1"/>
</dbReference>
<dbReference type="GO" id="GO:0017004">
    <property type="term" value="P:cytochrome complex assembly"/>
    <property type="evidence" value="ECO:0007669"/>
    <property type="project" value="UniProtKB-KW"/>
</dbReference>
<feature type="transmembrane region" description="Helical" evidence="7">
    <location>
        <begin position="99"/>
        <end position="120"/>
    </location>
</feature>
<comment type="caution">
    <text evidence="9">The sequence shown here is derived from an EMBL/GenBank/DDBJ whole genome shotgun (WGS) entry which is preliminary data.</text>
</comment>
<dbReference type="PANTHER" id="PTHR31566">
    <property type="entry name" value="CYTOCHROME C BIOGENESIS PROTEIN CCS1, CHLOROPLASTIC"/>
    <property type="match status" value="1"/>
</dbReference>
<keyword evidence="10" id="KW-1185">Reference proteome</keyword>